<dbReference type="AlphaFoldDB" id="A4KUD3"/>
<gene>
    <name evidence="2" type="primary">tlmK</name>
    <name evidence="3" type="ORF">SAMN05444320_105271</name>
</gene>
<dbReference type="InterPro" id="IPR029068">
    <property type="entry name" value="Glyas_Bleomycin-R_OHBP_Dase"/>
</dbReference>
<dbReference type="EMBL" id="EF032505">
    <property type="protein sequence ID" value="ABL74961.1"/>
    <property type="molecule type" value="Genomic_DNA"/>
</dbReference>
<evidence type="ECO:0000313" key="4">
    <source>
        <dbReference type="Proteomes" id="UP000184501"/>
    </source>
</evidence>
<dbReference type="SMR" id="A4KUD3"/>
<keyword evidence="3" id="KW-0560">Oxidoreductase</keyword>
<dbReference type="STRING" id="2017.SAMN05444320_105271"/>
<dbReference type="Proteomes" id="UP000184501">
    <property type="component" value="Unassembled WGS sequence"/>
</dbReference>
<evidence type="ECO:0000259" key="1">
    <source>
        <dbReference type="PROSITE" id="PS51819"/>
    </source>
</evidence>
<organism evidence="2">
    <name type="scientific">Streptoalloteichus hindustanus</name>
    <dbReference type="NCBI Taxonomy" id="2017"/>
    <lineage>
        <taxon>Bacteria</taxon>
        <taxon>Bacillati</taxon>
        <taxon>Actinomycetota</taxon>
        <taxon>Actinomycetes</taxon>
        <taxon>Pseudonocardiales</taxon>
        <taxon>Pseudonocardiaceae</taxon>
        <taxon>Streptoalloteichus</taxon>
    </lineage>
</organism>
<evidence type="ECO:0000313" key="2">
    <source>
        <dbReference type="EMBL" id="ABL74961.1"/>
    </source>
</evidence>
<dbReference type="EMBL" id="FQVN01000005">
    <property type="protein sequence ID" value="SHF86438.1"/>
    <property type="molecule type" value="Genomic_DNA"/>
</dbReference>
<keyword evidence="3" id="KW-0223">Dioxygenase</keyword>
<reference evidence="3 4" key="2">
    <citation type="submission" date="2016-11" db="EMBL/GenBank/DDBJ databases">
        <authorList>
            <person name="Jaros S."/>
            <person name="Januszkiewicz K."/>
            <person name="Wedrychowicz H."/>
        </authorList>
    </citation>
    <scope>NUCLEOTIDE SEQUENCE [LARGE SCALE GENOMIC DNA]</scope>
    <source>
        <strain evidence="3 4">DSM 44523</strain>
    </source>
</reference>
<protein>
    <submittedName>
        <fullName evidence="3">Glyoxalase/Bleomycin resistance protein/Dioxygenase superfamily protein</fullName>
    </submittedName>
    <submittedName>
        <fullName evidence="2">TlmK</fullName>
    </submittedName>
</protein>
<sequence>MGQSWWSLSGAMGVPCLLVGDLRRAAEYYREVLGFDVVEPLGDPTTAVLARRAEGAVLLQLAPDDEEGFSHREFADRAWDALFLVDDIGRVASQLRSRRANIEFGIGITEVSDRTLEVRDEWGNILAFAATYDGLRPAVRQLVERTVPGSVRTAWRNHRFAREERPELAAFQRFYQRLESKRAPVYMYFTTGLLHWVIAAERHVPADVNLVLIGSGLSAVEQRWIRENLARPFHNIALEVDDNTVWEFLFATNQFDFAYMDIDCFVLEPAVFADMMRFPRDAAVNAIWTYEAAPGTPIGCTHFVAINVEAARDLRRRGRYMSPTNYDWDGSMVHTLHHRTYCRVPTPRQTRLLLQVLPADERGRPLPPGDSPFFDTLVAYQIAAATAGYRTNPVRPMAHRTQATFAEQNASDERVWQQDMTDELLHVGGISYYGRVFHASDLRRLYLSAEHTLLSGSVDRLPTPYADRLRTISRRLEHLGVDPGDAAKLIFHHLVSDRGLAVRTAERVLAQPAPDLPAGA</sequence>
<keyword evidence="4" id="KW-1185">Reference proteome</keyword>
<feature type="domain" description="VOC" evidence="1">
    <location>
        <begin position="10"/>
        <end position="131"/>
    </location>
</feature>
<dbReference type="RefSeq" id="WP_073484354.1">
    <property type="nucleotide sequence ID" value="NZ_FQVN01000005.1"/>
</dbReference>
<dbReference type="Gene3D" id="3.10.180.10">
    <property type="entry name" value="2,3-Dihydroxybiphenyl 1,2-Dioxygenase, domain 1"/>
    <property type="match status" value="1"/>
</dbReference>
<reference evidence="2" key="1">
    <citation type="journal article" date="2007" name="Mol. Biosyst.">
        <title>The tallysomycin biosynthetic gene cluster from Streptoalloteichus hindustanus E465-94 ATCC 31158 unveiling new insights into the biosynthesis of the bleomycin family of antitumor antibiotics.</title>
        <authorList>
            <person name="Tao M."/>
            <person name="Wang L."/>
            <person name="Wendt-Pienkowski E."/>
            <person name="George N.P."/>
            <person name="Galm U."/>
            <person name="Zhang G."/>
            <person name="Coughlin J.M."/>
            <person name="Shen B."/>
        </authorList>
    </citation>
    <scope>NUCLEOTIDE SEQUENCE</scope>
    <source>
        <strain evidence="2">ATCC 31158</strain>
    </source>
</reference>
<dbReference type="OrthoDB" id="317332at2"/>
<proteinExistence type="predicted"/>
<accession>A4KUD3</accession>
<dbReference type="InterPro" id="IPR037523">
    <property type="entry name" value="VOC_core"/>
</dbReference>
<dbReference type="CDD" id="cd06587">
    <property type="entry name" value="VOC"/>
    <property type="match status" value="1"/>
</dbReference>
<dbReference type="SUPFAM" id="SSF54593">
    <property type="entry name" value="Glyoxalase/Bleomycin resistance protein/Dihydroxybiphenyl dioxygenase"/>
    <property type="match status" value="1"/>
</dbReference>
<evidence type="ECO:0000313" key="3">
    <source>
        <dbReference type="EMBL" id="SHF86438.1"/>
    </source>
</evidence>
<dbReference type="PROSITE" id="PS51819">
    <property type="entry name" value="VOC"/>
    <property type="match status" value="1"/>
</dbReference>
<dbReference type="Pfam" id="PF00903">
    <property type="entry name" value="Glyoxalase"/>
    <property type="match status" value="1"/>
</dbReference>
<dbReference type="InterPro" id="IPR004360">
    <property type="entry name" value="Glyas_Fos-R_dOase_dom"/>
</dbReference>
<dbReference type="GO" id="GO:0051213">
    <property type="term" value="F:dioxygenase activity"/>
    <property type="evidence" value="ECO:0007669"/>
    <property type="project" value="UniProtKB-KW"/>
</dbReference>
<name>A4KUD3_STRHI</name>